<feature type="domain" description="RRM" evidence="3">
    <location>
        <begin position="110"/>
        <end position="176"/>
    </location>
</feature>
<dbReference type="FunFam" id="3.30.70.330:FF:000034">
    <property type="entry name" value="heterogeneous nuclear ribonucleoprotein M isoform X1"/>
    <property type="match status" value="1"/>
</dbReference>
<dbReference type="SMART" id="SM00360">
    <property type="entry name" value="RRM"/>
    <property type="match status" value="1"/>
</dbReference>
<evidence type="ECO:0000313" key="4">
    <source>
        <dbReference type="EMBL" id="KAB1254186.1"/>
    </source>
</evidence>
<dbReference type="GO" id="GO:0005737">
    <property type="term" value="C:cytoplasm"/>
    <property type="evidence" value="ECO:0007669"/>
    <property type="project" value="TreeGrafter"/>
</dbReference>
<dbReference type="PANTHER" id="PTHR23003:SF6">
    <property type="entry name" value="HETEROGENEOUS NUCLEAR RIBONUCLEOPROTEIN M"/>
    <property type="match status" value="1"/>
</dbReference>
<dbReference type="Gene3D" id="3.30.70.330">
    <property type="match status" value="1"/>
</dbReference>
<name>A0A5N4C5P5_CAMDR</name>
<sequence>MGPAIECMGLSMERMVPTSMGAGLEHMGSMMDRMITSLECMGANKLERMGPTMGPALSADIERMGLAMGGGEGASFDHAIKVEDGNFGGSFTGSFGGAGGHAPGVARKACQILLRNLPFDFTWKMLKDRFNECGYVLYADIKMENGKSRGCSVVKFELPEVAERACHMMNGMKLRG</sequence>
<dbReference type="GO" id="GO:0003729">
    <property type="term" value="F:mRNA binding"/>
    <property type="evidence" value="ECO:0007669"/>
    <property type="project" value="TreeGrafter"/>
</dbReference>
<organism evidence="4 5">
    <name type="scientific">Camelus dromedarius</name>
    <name type="common">Dromedary</name>
    <name type="synonym">Arabian camel</name>
    <dbReference type="NCBI Taxonomy" id="9838"/>
    <lineage>
        <taxon>Eukaryota</taxon>
        <taxon>Metazoa</taxon>
        <taxon>Chordata</taxon>
        <taxon>Craniata</taxon>
        <taxon>Vertebrata</taxon>
        <taxon>Euteleostomi</taxon>
        <taxon>Mammalia</taxon>
        <taxon>Eutheria</taxon>
        <taxon>Laurasiatheria</taxon>
        <taxon>Artiodactyla</taxon>
        <taxon>Tylopoda</taxon>
        <taxon>Camelidae</taxon>
        <taxon>Camelus</taxon>
    </lineage>
</organism>
<evidence type="ECO:0000256" key="1">
    <source>
        <dbReference type="ARBA" id="ARBA00022884"/>
    </source>
</evidence>
<keyword evidence="1 2" id="KW-0694">RNA-binding</keyword>
<dbReference type="GO" id="GO:0005634">
    <property type="term" value="C:nucleus"/>
    <property type="evidence" value="ECO:0007669"/>
    <property type="project" value="TreeGrafter"/>
</dbReference>
<keyword evidence="5" id="KW-1185">Reference proteome</keyword>
<proteinExistence type="predicted"/>
<dbReference type="SUPFAM" id="SSF54928">
    <property type="entry name" value="RNA-binding domain, RBD"/>
    <property type="match status" value="1"/>
</dbReference>
<dbReference type="InterPro" id="IPR012677">
    <property type="entry name" value="Nucleotide-bd_a/b_plait_sf"/>
</dbReference>
<dbReference type="Pfam" id="PF00076">
    <property type="entry name" value="RRM_1"/>
    <property type="match status" value="1"/>
</dbReference>
<dbReference type="AlphaFoldDB" id="A0A5N4C5P5"/>
<dbReference type="PANTHER" id="PTHR23003">
    <property type="entry name" value="RNA RECOGNITION MOTIF RRM DOMAIN CONTAINING PROTEIN"/>
    <property type="match status" value="1"/>
</dbReference>
<dbReference type="Proteomes" id="UP000299084">
    <property type="component" value="Unassembled WGS sequence"/>
</dbReference>
<dbReference type="InterPro" id="IPR035979">
    <property type="entry name" value="RBD_domain_sf"/>
</dbReference>
<dbReference type="GO" id="GO:1990904">
    <property type="term" value="C:ribonucleoprotein complex"/>
    <property type="evidence" value="ECO:0007669"/>
    <property type="project" value="UniProtKB-KW"/>
</dbReference>
<protein>
    <submittedName>
        <fullName evidence="4">Heterogeneous nuclear ribonucleoprotein M</fullName>
    </submittedName>
</protein>
<comment type="caution">
    <text evidence="4">The sequence shown here is derived from an EMBL/GenBank/DDBJ whole genome shotgun (WGS) entry which is preliminary data.</text>
</comment>
<dbReference type="PROSITE" id="PS50102">
    <property type="entry name" value="RRM"/>
    <property type="match status" value="1"/>
</dbReference>
<reference evidence="4 5" key="1">
    <citation type="journal article" date="2019" name="Mol. Ecol. Resour.">
        <title>Improving Illumina assemblies with Hi-C and long reads: an example with the North African dromedary.</title>
        <authorList>
            <person name="Elbers J.P."/>
            <person name="Rogers M.F."/>
            <person name="Perelman P.L."/>
            <person name="Proskuryakova A.A."/>
            <person name="Serdyukova N.A."/>
            <person name="Johnson W.E."/>
            <person name="Horin P."/>
            <person name="Corander J."/>
            <person name="Murphy D."/>
            <person name="Burger P.A."/>
        </authorList>
    </citation>
    <scope>NUCLEOTIDE SEQUENCE [LARGE SCALE GENOMIC DNA]</scope>
    <source>
        <strain evidence="4">Drom800</strain>
        <tissue evidence="4">Blood</tissue>
    </source>
</reference>
<keyword evidence="4" id="KW-0687">Ribonucleoprotein</keyword>
<accession>A0A5N4C5P5</accession>
<evidence type="ECO:0000313" key="5">
    <source>
        <dbReference type="Proteomes" id="UP000299084"/>
    </source>
</evidence>
<dbReference type="InterPro" id="IPR000504">
    <property type="entry name" value="RRM_dom"/>
</dbReference>
<dbReference type="EMBL" id="JWIN03000035">
    <property type="protein sequence ID" value="KAB1254186.1"/>
    <property type="molecule type" value="Genomic_DNA"/>
</dbReference>
<gene>
    <name evidence="4" type="ORF">Cadr_000026908</name>
</gene>
<evidence type="ECO:0000259" key="3">
    <source>
        <dbReference type="PROSITE" id="PS50102"/>
    </source>
</evidence>
<evidence type="ECO:0000256" key="2">
    <source>
        <dbReference type="PROSITE-ProRule" id="PRU00176"/>
    </source>
</evidence>
<dbReference type="InterPro" id="IPR050374">
    <property type="entry name" value="RRT5_SRSF_SR"/>
</dbReference>